<dbReference type="SMART" id="SM00248">
    <property type="entry name" value="ANK"/>
    <property type="match status" value="8"/>
</dbReference>
<evidence type="ECO:0000313" key="6">
    <source>
        <dbReference type="EMBL" id="TID17931.1"/>
    </source>
</evidence>
<keyword evidence="5" id="KW-0732">Signal</keyword>
<accession>A0A4Z1NTS3</accession>
<evidence type="ECO:0000256" key="1">
    <source>
        <dbReference type="ARBA" id="ARBA00022737"/>
    </source>
</evidence>
<dbReference type="STRING" id="86259.A0A4Z1NTS3"/>
<feature type="chain" id="PRO_5021265802" evidence="5">
    <location>
        <begin position="16"/>
        <end position="379"/>
    </location>
</feature>
<dbReference type="SUPFAM" id="SSF48403">
    <property type="entry name" value="Ankyrin repeat"/>
    <property type="match status" value="1"/>
</dbReference>
<proteinExistence type="predicted"/>
<gene>
    <name evidence="6" type="ORF">E6O75_ATG10576</name>
</gene>
<dbReference type="Pfam" id="PF12796">
    <property type="entry name" value="Ank_2"/>
    <property type="match status" value="2"/>
</dbReference>
<dbReference type="AlphaFoldDB" id="A0A4Z1NTS3"/>
<keyword evidence="7" id="KW-1185">Reference proteome</keyword>
<reference evidence="6 7" key="1">
    <citation type="submission" date="2019-04" db="EMBL/GenBank/DDBJ databases">
        <title>High contiguity whole genome sequence and gene annotation resource for two Venturia nashicola isolates.</title>
        <authorList>
            <person name="Prokchorchik M."/>
            <person name="Won K."/>
            <person name="Lee Y."/>
            <person name="Choi E.D."/>
            <person name="Segonzac C."/>
            <person name="Sohn K.H."/>
        </authorList>
    </citation>
    <scope>NUCLEOTIDE SEQUENCE [LARGE SCALE GENOMIC DNA]</scope>
    <source>
        <strain evidence="6 7">PRI2</strain>
    </source>
</reference>
<protein>
    <submittedName>
        <fullName evidence="6">Serine/threonine-protein phosphatase 6 regulatory ankyrin repeat subunit B-like</fullName>
    </submittedName>
</protein>
<feature type="signal peptide" evidence="5">
    <location>
        <begin position="1"/>
        <end position="15"/>
    </location>
</feature>
<dbReference type="PRINTS" id="PR01415">
    <property type="entry name" value="ANKYRIN"/>
</dbReference>
<evidence type="ECO:0000256" key="3">
    <source>
        <dbReference type="PROSITE-ProRule" id="PRU00023"/>
    </source>
</evidence>
<sequence length="379" mass="41763">MLLLKLFSLWTNTWLFFTLNHCLIELRLMEKMKLVADVHSMIGRTTGTAQSPQEHEDTNGGSTKVDSYTESGQLAISSLLAAGFDPHNMPYKKPYKAFRWACEEGNEAVVQWLLPEIKNVDSVIDTDFRAAMSGLTGLHRASQAGHVSVVSFLLQQGANIEAVATSGTMTPLMLAASNGKDKVIRELLLHGAEPLPRTAYNKSALFHAIKEGHEDCVRELLESPPEIDIWHNQGAKELDKACQLGNPVLIKLLLEKGARFELRRVEAVVPYDTGFDHLYRASRDNSLAVIQVLLEAGIDVNGVSSNGTALSAAAKAGHVDMAQLLIRNGARLNFKGKSSQTPLEIARKHKHYEVVRVLKESAESARQRALVQHGKSTVW</sequence>
<evidence type="ECO:0000313" key="7">
    <source>
        <dbReference type="Proteomes" id="UP000298493"/>
    </source>
</evidence>
<dbReference type="PROSITE" id="PS50297">
    <property type="entry name" value="ANK_REP_REGION"/>
    <property type="match status" value="3"/>
</dbReference>
<evidence type="ECO:0000256" key="4">
    <source>
        <dbReference type="SAM" id="MobiDB-lite"/>
    </source>
</evidence>
<name>A0A4Z1NTS3_9PEZI</name>
<dbReference type="PANTHER" id="PTHR24174">
    <property type="entry name" value="ANKYRIN REPEAT AND STERILE ALPHA MOTIF DOMAIN-CONTAINING PROTEIN 1"/>
    <property type="match status" value="1"/>
</dbReference>
<dbReference type="InterPro" id="IPR002110">
    <property type="entry name" value="Ankyrin_rpt"/>
</dbReference>
<dbReference type="InterPro" id="IPR033635">
    <property type="entry name" value="ANKS1/Caskin"/>
</dbReference>
<dbReference type="Pfam" id="PF00023">
    <property type="entry name" value="Ank"/>
    <property type="match status" value="1"/>
</dbReference>
<dbReference type="InterPro" id="IPR036770">
    <property type="entry name" value="Ankyrin_rpt-contain_sf"/>
</dbReference>
<keyword evidence="1" id="KW-0677">Repeat</keyword>
<comment type="caution">
    <text evidence="6">The sequence shown here is derived from an EMBL/GenBank/DDBJ whole genome shotgun (WGS) entry which is preliminary data.</text>
</comment>
<feature type="repeat" description="ANK" evidence="3">
    <location>
        <begin position="273"/>
        <end position="305"/>
    </location>
</feature>
<feature type="repeat" description="ANK" evidence="3">
    <location>
        <begin position="167"/>
        <end position="199"/>
    </location>
</feature>
<evidence type="ECO:0000256" key="5">
    <source>
        <dbReference type="SAM" id="SignalP"/>
    </source>
</evidence>
<evidence type="ECO:0000256" key="2">
    <source>
        <dbReference type="ARBA" id="ARBA00023043"/>
    </source>
</evidence>
<dbReference type="PROSITE" id="PS50088">
    <property type="entry name" value="ANK_REPEAT"/>
    <property type="match status" value="4"/>
</dbReference>
<feature type="repeat" description="ANK" evidence="3">
    <location>
        <begin position="305"/>
        <end position="337"/>
    </location>
</feature>
<feature type="region of interest" description="Disordered" evidence="4">
    <location>
        <begin position="45"/>
        <end position="64"/>
    </location>
</feature>
<dbReference type="PANTHER" id="PTHR24174:SF16">
    <property type="entry name" value="CASKIN-2"/>
    <property type="match status" value="1"/>
</dbReference>
<dbReference type="Proteomes" id="UP000298493">
    <property type="component" value="Unassembled WGS sequence"/>
</dbReference>
<feature type="repeat" description="ANK" evidence="3">
    <location>
        <begin position="133"/>
        <end position="165"/>
    </location>
</feature>
<organism evidence="6 7">
    <name type="scientific">Venturia nashicola</name>
    <dbReference type="NCBI Taxonomy" id="86259"/>
    <lineage>
        <taxon>Eukaryota</taxon>
        <taxon>Fungi</taxon>
        <taxon>Dikarya</taxon>
        <taxon>Ascomycota</taxon>
        <taxon>Pezizomycotina</taxon>
        <taxon>Dothideomycetes</taxon>
        <taxon>Pleosporomycetidae</taxon>
        <taxon>Venturiales</taxon>
        <taxon>Venturiaceae</taxon>
        <taxon>Venturia</taxon>
    </lineage>
</organism>
<dbReference type="EMBL" id="SNSC02000015">
    <property type="protein sequence ID" value="TID17931.1"/>
    <property type="molecule type" value="Genomic_DNA"/>
</dbReference>
<dbReference type="Gene3D" id="1.25.40.20">
    <property type="entry name" value="Ankyrin repeat-containing domain"/>
    <property type="match status" value="2"/>
</dbReference>
<keyword evidence="2 3" id="KW-0040">ANK repeat</keyword>